<evidence type="ECO:0000259" key="2">
    <source>
        <dbReference type="Pfam" id="PF14383"/>
    </source>
</evidence>
<evidence type="ECO:0000313" key="3">
    <source>
        <dbReference type="EMBL" id="KAG0456154.1"/>
    </source>
</evidence>
<evidence type="ECO:0000313" key="4">
    <source>
        <dbReference type="Proteomes" id="UP000639772"/>
    </source>
</evidence>
<dbReference type="GO" id="GO:0051513">
    <property type="term" value="P:regulation of monopolar cell growth"/>
    <property type="evidence" value="ECO:0007669"/>
    <property type="project" value="InterPro"/>
</dbReference>
<gene>
    <name evidence="3" type="ORF">HPP92_023942</name>
</gene>
<protein>
    <recommendedName>
        <fullName evidence="2">DUF3741 domain-containing protein</fullName>
    </recommendedName>
</protein>
<reference evidence="3 4" key="1">
    <citation type="journal article" date="2020" name="Nat. Food">
        <title>A phased Vanilla planifolia genome enables genetic improvement of flavour and production.</title>
        <authorList>
            <person name="Hasing T."/>
            <person name="Tang H."/>
            <person name="Brym M."/>
            <person name="Khazi F."/>
            <person name="Huang T."/>
            <person name="Chambers A.H."/>
        </authorList>
    </citation>
    <scope>NUCLEOTIDE SEQUENCE [LARGE SCALE GENOMIC DNA]</scope>
    <source>
        <tissue evidence="3">Leaf</tissue>
    </source>
</reference>
<feature type="domain" description="DUF3741" evidence="2">
    <location>
        <begin position="24"/>
        <end position="46"/>
    </location>
</feature>
<accession>A0A835PMM8</accession>
<dbReference type="EMBL" id="JADCNM010000013">
    <property type="protein sequence ID" value="KAG0456154.1"/>
    <property type="molecule type" value="Genomic_DNA"/>
</dbReference>
<dbReference type="AlphaFoldDB" id="A0A835PMM8"/>
<feature type="region of interest" description="Disordered" evidence="1">
    <location>
        <begin position="172"/>
        <end position="231"/>
    </location>
</feature>
<dbReference type="InterPro" id="IPR033334">
    <property type="entry name" value="LNG1/2"/>
</dbReference>
<name>A0A835PMM8_VANPL</name>
<dbReference type="PANTHER" id="PTHR31680">
    <property type="entry name" value="LONGIFOLIA PROTEIN"/>
    <property type="match status" value="1"/>
</dbReference>
<dbReference type="InterPro" id="IPR032795">
    <property type="entry name" value="DUF3741-assoc"/>
</dbReference>
<proteinExistence type="predicted"/>
<feature type="compositionally biased region" description="Basic and acidic residues" evidence="1">
    <location>
        <begin position="7"/>
        <end position="16"/>
    </location>
</feature>
<feature type="compositionally biased region" description="Polar residues" evidence="1">
    <location>
        <begin position="199"/>
        <end position="214"/>
    </location>
</feature>
<dbReference type="Pfam" id="PF14383">
    <property type="entry name" value="VARLMGL"/>
    <property type="match status" value="1"/>
</dbReference>
<comment type="caution">
    <text evidence="3">The sequence shown here is derived from an EMBL/GenBank/DDBJ whole genome shotgun (WGS) entry which is preliminary data.</text>
</comment>
<dbReference type="PANTHER" id="PTHR31680:SF12">
    <property type="entry name" value="OS11G0587300 PROTEIN"/>
    <property type="match status" value="1"/>
</dbReference>
<organism evidence="3 4">
    <name type="scientific">Vanilla planifolia</name>
    <name type="common">Vanilla</name>
    <dbReference type="NCBI Taxonomy" id="51239"/>
    <lineage>
        <taxon>Eukaryota</taxon>
        <taxon>Viridiplantae</taxon>
        <taxon>Streptophyta</taxon>
        <taxon>Embryophyta</taxon>
        <taxon>Tracheophyta</taxon>
        <taxon>Spermatophyta</taxon>
        <taxon>Magnoliopsida</taxon>
        <taxon>Liliopsida</taxon>
        <taxon>Asparagales</taxon>
        <taxon>Orchidaceae</taxon>
        <taxon>Vanilloideae</taxon>
        <taxon>Vanilleae</taxon>
        <taxon>Vanilla</taxon>
    </lineage>
</organism>
<sequence>MQRKSKSREIPAKRVASEQGEVLEKKRRSPSVVARLMGLEVLPCTGVEPPKRAELRRSVSESQIRFQKPSSKTLDDISWPQKLHYSGTMAQERDLNADIVGSFYGEIEKRLRMRGIQEPARDLQKLKQILEVLQLKGLLHSKSTEKATGPLQSVAACRSPIVLMKPIPAHRPRLARTEAPTLLSTSIPPRRRPQPARSIPSNSVPHLSPTSPSGSPMRRRQLTVECQKNPCPQRRIQTVNFPEESNSTAEMQSKIDEVCSPAAVNKTTSASQPNFESEMMQTRRKLLERCDKLLHNIAALTSSADKVIAAEQHASPVSVLHPIPPRRSLPRRSQRWERGSGGRPRRPCRTGEVDRIVRFNRWFPRGIRIR</sequence>
<feature type="region of interest" description="Disordered" evidence="1">
    <location>
        <begin position="1"/>
        <end position="28"/>
    </location>
</feature>
<evidence type="ECO:0000256" key="1">
    <source>
        <dbReference type="SAM" id="MobiDB-lite"/>
    </source>
</evidence>
<feature type="region of interest" description="Disordered" evidence="1">
    <location>
        <begin position="319"/>
        <end position="348"/>
    </location>
</feature>
<dbReference type="Proteomes" id="UP000639772">
    <property type="component" value="Chromosome 13"/>
</dbReference>
<dbReference type="OrthoDB" id="1929599at2759"/>